<comment type="caution">
    <text evidence="9">The sequence shown here is derived from an EMBL/GenBank/DDBJ whole genome shotgun (WGS) entry which is preliminary data.</text>
</comment>
<dbReference type="InterPro" id="IPR032629">
    <property type="entry name" value="DCB_dom"/>
</dbReference>
<feature type="domain" description="Mon2 C-terminal" evidence="7">
    <location>
        <begin position="828"/>
        <end position="962"/>
    </location>
</feature>
<dbReference type="InterPro" id="IPR015403">
    <property type="entry name" value="Mon2/Sec7/BIG1-like_HDS"/>
</dbReference>
<dbReference type="GO" id="GO:0015031">
    <property type="term" value="P:protein transport"/>
    <property type="evidence" value="ECO:0007669"/>
    <property type="project" value="UniProtKB-KW"/>
</dbReference>
<dbReference type="AlphaFoldDB" id="A0AAD7ZM39"/>
<dbReference type="Pfam" id="PF09324">
    <property type="entry name" value="Sec7-like_HDS"/>
    <property type="match status" value="1"/>
</dbReference>
<dbReference type="Proteomes" id="UP001233999">
    <property type="component" value="Unassembled WGS sequence"/>
</dbReference>
<evidence type="ECO:0000256" key="2">
    <source>
        <dbReference type="ARBA" id="ARBA00017134"/>
    </source>
</evidence>
<keyword evidence="10" id="KW-1185">Reference proteome</keyword>
<evidence type="ECO:0000259" key="7">
    <source>
        <dbReference type="Pfam" id="PF16206"/>
    </source>
</evidence>
<evidence type="ECO:0000313" key="9">
    <source>
        <dbReference type="EMBL" id="KAJ9583008.1"/>
    </source>
</evidence>
<dbReference type="Pfam" id="PF12783">
    <property type="entry name" value="Sec7-like_HUS"/>
    <property type="match status" value="1"/>
</dbReference>
<dbReference type="SUPFAM" id="SSF48371">
    <property type="entry name" value="ARM repeat"/>
    <property type="match status" value="1"/>
</dbReference>
<evidence type="ECO:0000256" key="3">
    <source>
        <dbReference type="ARBA" id="ARBA00022448"/>
    </source>
</evidence>
<evidence type="ECO:0000259" key="8">
    <source>
        <dbReference type="Pfam" id="PF16213"/>
    </source>
</evidence>
<organism evidence="9 10">
    <name type="scientific">Diploptera punctata</name>
    <name type="common">Pacific beetle cockroach</name>
    <dbReference type="NCBI Taxonomy" id="6984"/>
    <lineage>
        <taxon>Eukaryota</taxon>
        <taxon>Metazoa</taxon>
        <taxon>Ecdysozoa</taxon>
        <taxon>Arthropoda</taxon>
        <taxon>Hexapoda</taxon>
        <taxon>Insecta</taxon>
        <taxon>Pterygota</taxon>
        <taxon>Neoptera</taxon>
        <taxon>Polyneoptera</taxon>
        <taxon>Dictyoptera</taxon>
        <taxon>Blattodea</taxon>
        <taxon>Blaberoidea</taxon>
        <taxon>Blaberidae</taxon>
        <taxon>Diplopterinae</taxon>
        <taxon>Diploptera</taxon>
    </lineage>
</organism>
<evidence type="ECO:0000256" key="4">
    <source>
        <dbReference type="ARBA" id="ARBA00022927"/>
    </source>
</evidence>
<dbReference type="PANTHER" id="PTHR10663:SF333">
    <property type="entry name" value="PROTEIN MON2 HOMOLOG"/>
    <property type="match status" value="1"/>
</dbReference>
<comment type="similarity">
    <text evidence="1">Belongs to the MON2 family.</text>
</comment>
<dbReference type="Pfam" id="PF16213">
    <property type="entry name" value="DCB"/>
    <property type="match status" value="1"/>
</dbReference>
<reference evidence="9" key="2">
    <citation type="submission" date="2023-05" db="EMBL/GenBank/DDBJ databases">
        <authorList>
            <person name="Fouks B."/>
        </authorList>
    </citation>
    <scope>NUCLEOTIDE SEQUENCE</scope>
    <source>
        <strain evidence="9">Stay&amp;Tobe</strain>
        <tissue evidence="9">Testes</tissue>
    </source>
</reference>
<dbReference type="PANTHER" id="PTHR10663">
    <property type="entry name" value="GUANYL-NUCLEOTIDE EXCHANGE FACTOR"/>
    <property type="match status" value="1"/>
</dbReference>
<protein>
    <recommendedName>
        <fullName evidence="2">Protein MON2 homolog</fullName>
    </recommendedName>
</protein>
<keyword evidence="3" id="KW-0813">Transport</keyword>
<feature type="non-terminal residue" evidence="9">
    <location>
        <position position="1"/>
    </location>
</feature>
<feature type="domain" description="Mon2/Sec7/BIG1-like dimerisation and cyclophilin-binding" evidence="8">
    <location>
        <begin position="2"/>
        <end position="90"/>
    </location>
</feature>
<name>A0AAD7ZM39_DIPPU</name>
<accession>A0AAD7ZM39</accession>
<dbReference type="InterPro" id="IPR032817">
    <property type="entry name" value="Mon2_C"/>
</dbReference>
<evidence type="ECO:0000259" key="5">
    <source>
        <dbReference type="Pfam" id="PF09324"/>
    </source>
</evidence>
<dbReference type="Pfam" id="PF16206">
    <property type="entry name" value="Mon2_C"/>
    <property type="match status" value="1"/>
</dbReference>
<feature type="domain" description="Mon2/Sec7/BIG1-like HUS" evidence="6">
    <location>
        <begin position="123"/>
        <end position="296"/>
    </location>
</feature>
<evidence type="ECO:0000256" key="1">
    <source>
        <dbReference type="ARBA" id="ARBA00008144"/>
    </source>
</evidence>
<dbReference type="InterPro" id="IPR016024">
    <property type="entry name" value="ARM-type_fold"/>
</dbReference>
<gene>
    <name evidence="9" type="ORF">L9F63_022624</name>
</gene>
<evidence type="ECO:0000313" key="10">
    <source>
        <dbReference type="Proteomes" id="UP001233999"/>
    </source>
</evidence>
<sequence length="965" mass="106498">MQQAVDQKGARYITDTMWMLMESGTEEVKVLQSVTLLLTTNTIVHGDTLARNLVLCFRLHFTKDSTTINTAGATVRQLVSLVFERVVAEDDYFRTKESASREVNLEELKVPSNVAPKGLRPCAADAYLMFQDLVQLVNADQPYWLIGMTEMTRTFGLELLESVLTNFSSVFFQHPEFSFLLKERVCALVIKLFSPNIKYRSSVPASIQQATPLDKPYFPISMRLLRVVSILIQHYHSLLVTECEIFLSLIVKFLDPDKPVWQRSLALEVLHKMTVQPELLKSFCKCYDLKTHATNIFQDIVNSLGAYVQSLFVNPQLMAQSVVGGAQGQPPALLAGMPVGPGVSPQPGFFSRGVWLPVVVTFSSGQAKSTYLEMLDKIDPPPIPDGYGISVAYACLLDIIRSVAIIIEGVSSSGTESCGAVTYRASDEERELHAQLINSSWCGLLAALSPLIDASTDETASENVLKAIQTFASLCGCLDLQTPRDAFITAICKASLPPHYALTVLNTGPQGAGSGRNHSRASSQDLTSQYNLNSYSEGDYRQQVVAVGTPLPTASVPIGTQQGPVMLTAKNLQCMRALLSLAHCHGSILGTAWHLVLTTLQHLVWILGLKPSTGGSLKAGRTTADSNAVITTAVMADLPVLSAMLSRLFESSQYLDDVALHHLIDALCKLSHEAMELAYSNREPSLFAVAKLLETGLVNLPRVEVLWRPLTNHLLEVCQHPHIRMREWGVEAITYLVKAALQHKYQPPLRDNQKLQTLLLGPLSELSSVPHGDVRQRQLECVLQVLHGAGETLSHGWPLVLGIIGAVSDHHGENLIRVAFQCLQLVVTDFLPVMPWRCLPLCVDTAAKFGSQTQELNISLTAVGLMWNISDYFYQNQEKLCQSLFGDTTVFPDFPGTLNMPPFDKLWMCLYARLGDLCVDSRPAVRKSAGQTLFSTISAHGGLLHQPTWQAVLWQKYHYFIEEVM</sequence>
<keyword evidence="4" id="KW-0653">Protein transport</keyword>
<dbReference type="EMBL" id="JASPKZ010007691">
    <property type="protein sequence ID" value="KAJ9583008.1"/>
    <property type="molecule type" value="Genomic_DNA"/>
</dbReference>
<proteinExistence type="inferred from homology"/>
<reference evidence="9" key="1">
    <citation type="journal article" date="2023" name="IScience">
        <title>Live-bearing cockroach genome reveals convergent evolutionary mechanisms linked to viviparity in insects and beyond.</title>
        <authorList>
            <person name="Fouks B."/>
            <person name="Harrison M.C."/>
            <person name="Mikhailova A.A."/>
            <person name="Marchal E."/>
            <person name="English S."/>
            <person name="Carruthers M."/>
            <person name="Jennings E.C."/>
            <person name="Chiamaka E.L."/>
            <person name="Frigard R.A."/>
            <person name="Pippel M."/>
            <person name="Attardo G.M."/>
            <person name="Benoit J.B."/>
            <person name="Bornberg-Bauer E."/>
            <person name="Tobe S.S."/>
        </authorList>
    </citation>
    <scope>NUCLEOTIDE SEQUENCE</scope>
    <source>
        <strain evidence="9">Stay&amp;Tobe</strain>
    </source>
</reference>
<dbReference type="InterPro" id="IPR032691">
    <property type="entry name" value="Mon2/Sec7/BIG1-like_HUS"/>
</dbReference>
<feature type="domain" description="Mon2/Sec7/BIG1-like HDS" evidence="5">
    <location>
        <begin position="746"/>
        <end position="824"/>
    </location>
</feature>
<evidence type="ECO:0000259" key="6">
    <source>
        <dbReference type="Pfam" id="PF12783"/>
    </source>
</evidence>